<feature type="non-terminal residue" evidence="1">
    <location>
        <position position="1"/>
    </location>
</feature>
<evidence type="ECO:0000313" key="1">
    <source>
        <dbReference type="EMBL" id="GAI60667.1"/>
    </source>
</evidence>
<name>X1PWL5_9ZZZZ</name>
<accession>X1PWL5</accession>
<dbReference type="AlphaFoldDB" id="X1PWL5"/>
<protein>
    <submittedName>
        <fullName evidence="1">Uncharacterized protein</fullName>
    </submittedName>
</protein>
<organism evidence="1">
    <name type="scientific">marine sediment metagenome</name>
    <dbReference type="NCBI Taxonomy" id="412755"/>
    <lineage>
        <taxon>unclassified sequences</taxon>
        <taxon>metagenomes</taxon>
        <taxon>ecological metagenomes</taxon>
    </lineage>
</organism>
<comment type="caution">
    <text evidence="1">The sequence shown here is derived from an EMBL/GenBank/DDBJ whole genome shotgun (WGS) entry which is preliminary data.</text>
</comment>
<gene>
    <name evidence="1" type="ORF">S12H4_01043</name>
</gene>
<proteinExistence type="predicted"/>
<dbReference type="EMBL" id="BARW01000183">
    <property type="protein sequence ID" value="GAI60667.1"/>
    <property type="molecule type" value="Genomic_DNA"/>
</dbReference>
<reference evidence="1" key="1">
    <citation type="journal article" date="2014" name="Front. Microbiol.">
        <title>High frequency of phylogenetically diverse reductive dehalogenase-homologous genes in deep subseafloor sedimentary metagenomes.</title>
        <authorList>
            <person name="Kawai M."/>
            <person name="Futagami T."/>
            <person name="Toyoda A."/>
            <person name="Takaki Y."/>
            <person name="Nishi S."/>
            <person name="Hori S."/>
            <person name="Arai W."/>
            <person name="Tsubouchi T."/>
            <person name="Morono Y."/>
            <person name="Uchiyama I."/>
            <person name="Ito T."/>
            <person name="Fujiyama A."/>
            <person name="Inagaki F."/>
            <person name="Takami H."/>
        </authorList>
    </citation>
    <scope>NUCLEOTIDE SEQUENCE</scope>
    <source>
        <strain evidence="1">Expedition CK06-06</strain>
    </source>
</reference>
<sequence length="326" mass="35136">FREEKRYNRGMNWLGLVTGIINRVPIERVLFPPRDNIKALEEFAATMTAPVAPQKAPPEQKMTTTITAEREEAVRVGAGLGDYGLQDAKDILGIRALRNRFSGVAQPGGASQPSTTEKVSDLITALTPLLKKDSDVDALKELLADKLALQRQEILSHIPQPADAKPPKTFLEQVTDLLASLGSLKEAGPMLRSILGIPESSGNPSTAFPVQVAGPDGQPTIMDLGQVINWKKFLGEEKRADERQQALTGLGQTVRENLGDGIAALKAAVEEAKGTGAKKPAGSQPTTYECSDCHTQFAIPDVPYETVKCPNPQCGRVYTKEEVMGA</sequence>